<feature type="region of interest" description="Disordered" evidence="1">
    <location>
        <begin position="576"/>
        <end position="595"/>
    </location>
</feature>
<feature type="region of interest" description="Disordered" evidence="1">
    <location>
        <begin position="156"/>
        <end position="181"/>
    </location>
</feature>
<feature type="transmembrane region" description="Helical" evidence="2">
    <location>
        <begin position="293"/>
        <end position="313"/>
    </location>
</feature>
<dbReference type="PANTHER" id="PTHR39466:SF1">
    <property type="entry name" value="RGS DOMAIN-CONTAINING PROTEIN"/>
    <property type="match status" value="1"/>
</dbReference>
<feature type="region of interest" description="Disordered" evidence="1">
    <location>
        <begin position="506"/>
        <end position="570"/>
    </location>
</feature>
<dbReference type="AlphaFoldDB" id="A0A1Y2J463"/>
<feature type="transmembrane region" description="Helical" evidence="2">
    <location>
        <begin position="853"/>
        <end position="875"/>
    </location>
</feature>
<accession>A0A1Y2J463</accession>
<proteinExistence type="predicted"/>
<evidence type="ECO:0008006" key="5">
    <source>
        <dbReference type="Google" id="ProtNLM"/>
    </source>
</evidence>
<feature type="compositionally biased region" description="Low complexity" evidence="1">
    <location>
        <begin position="776"/>
        <end position="802"/>
    </location>
</feature>
<feature type="compositionally biased region" description="Low complexity" evidence="1">
    <location>
        <begin position="667"/>
        <end position="686"/>
    </location>
</feature>
<evidence type="ECO:0000313" key="4">
    <source>
        <dbReference type="Proteomes" id="UP000193067"/>
    </source>
</evidence>
<evidence type="ECO:0000313" key="3">
    <source>
        <dbReference type="EMBL" id="OSD07231.1"/>
    </source>
</evidence>
<dbReference type="EMBL" id="KZ084088">
    <property type="protein sequence ID" value="OSD07231.1"/>
    <property type="molecule type" value="Genomic_DNA"/>
</dbReference>
<evidence type="ECO:0000256" key="1">
    <source>
        <dbReference type="SAM" id="MobiDB-lite"/>
    </source>
</evidence>
<feature type="compositionally biased region" description="Basic and acidic residues" evidence="1">
    <location>
        <begin position="396"/>
        <end position="406"/>
    </location>
</feature>
<dbReference type="OrthoDB" id="3232309at2759"/>
<keyword evidence="2" id="KW-1133">Transmembrane helix</keyword>
<dbReference type="Proteomes" id="UP000193067">
    <property type="component" value="Unassembled WGS sequence"/>
</dbReference>
<keyword evidence="2" id="KW-0812">Transmembrane</keyword>
<feature type="region of interest" description="Disordered" evidence="1">
    <location>
        <begin position="18"/>
        <end position="51"/>
    </location>
</feature>
<reference evidence="3 4" key="1">
    <citation type="journal article" date="2015" name="Biotechnol. Biofuels">
        <title>Enhanced degradation of softwood versus hardwood by the white-rot fungus Pycnoporus coccineus.</title>
        <authorList>
            <person name="Couturier M."/>
            <person name="Navarro D."/>
            <person name="Chevret D."/>
            <person name="Henrissat B."/>
            <person name="Piumi F."/>
            <person name="Ruiz-Duenas F.J."/>
            <person name="Martinez A.T."/>
            <person name="Grigoriev I.V."/>
            <person name="Riley R."/>
            <person name="Lipzen A."/>
            <person name="Berrin J.G."/>
            <person name="Master E.R."/>
            <person name="Rosso M.N."/>
        </authorList>
    </citation>
    <scope>NUCLEOTIDE SEQUENCE [LARGE SCALE GENOMIC DNA]</scope>
    <source>
        <strain evidence="3 4">BRFM310</strain>
    </source>
</reference>
<organism evidence="3 4">
    <name type="scientific">Trametes coccinea (strain BRFM310)</name>
    <name type="common">Pycnoporus coccineus</name>
    <dbReference type="NCBI Taxonomy" id="1353009"/>
    <lineage>
        <taxon>Eukaryota</taxon>
        <taxon>Fungi</taxon>
        <taxon>Dikarya</taxon>
        <taxon>Basidiomycota</taxon>
        <taxon>Agaricomycotina</taxon>
        <taxon>Agaricomycetes</taxon>
        <taxon>Polyporales</taxon>
        <taxon>Polyporaceae</taxon>
        <taxon>Trametes</taxon>
    </lineage>
</organism>
<feature type="compositionally biased region" description="Basic residues" evidence="1">
    <location>
        <begin position="556"/>
        <end position="565"/>
    </location>
</feature>
<keyword evidence="2" id="KW-0472">Membrane</keyword>
<feature type="region of interest" description="Disordered" evidence="1">
    <location>
        <begin position="375"/>
        <end position="459"/>
    </location>
</feature>
<feature type="compositionally biased region" description="Low complexity" evidence="1">
    <location>
        <begin position="514"/>
        <end position="535"/>
    </location>
</feature>
<dbReference type="STRING" id="1353009.A0A1Y2J463"/>
<dbReference type="PANTHER" id="PTHR39466">
    <property type="entry name" value="RGS DOMAIN-CONTAINING PROTEIN"/>
    <property type="match status" value="1"/>
</dbReference>
<sequence length="881" mass="95440">MNAKQAGIIIANAAAVGLPPLKEGPGNESRKADAGTSTTWEEGGDHREKGSIESLLDGAPGRVPGNSIIWHHLRLSHSVHVEGMNATDECSSSWRAQDVIGAVAEDEILERKHLPPLGLKDFEEWLLLIDRAPENLYFILWLREYTARYSAWARQSRAHPQSRASSPPQGRAYRTLSTPHPPPNPALALFYLRAKETFLTPNGPYALRLPHDVLAPFQSSSLGAGVGGPTGGSWPHAILSDRSDALVNTPGGLPPPPDPAVFAEVADRVRAILTDSLDRFVVATFHNVGMPRAYCGCAGGTVIGLTGSAPILLANFLTGGSRWWRFSALPGLWLGMTIVISAMFGVCMMIYVFGDLRQLRSFELARFPEPELTKEKGKEGLANNKQNIKVVGTDQNIREQDSEIRPHQLVTAPSPALLSNSSPTDQSPTDGIQFRPPRPSPPKLHIIPPQPAHTRTPLHSSSITYPALARLQSLSSASSSCSGHSVKRTSRRPCFATLADMEYETDDGDICDVSGSDYESDYSTSTDSDASSQASHLSITDEGVSMGYAKPSKPIQQKRPRRKRRREPEIHISDAFFDENPCPEGPAMADPQERTGRNSIWGESSEEDVGTGATFIHPFRWEDQSEMFRHDLESQGHCAAECQRMDAFDFDGLPPRPTRYPRTDVTSAPSPSSLAPAFAASSLPAPNQADAEKPSHVHFAADPELGHHHAKSPRTEARQGAGGSRFRQLLGIVQQKCGPKNVARQLLGDRSPGFAQPSEDEKFQEPRTPVSSGPFSPTSTLNPTSPPWSTASYTTAPSSPTSTIVATATPTLTRAPAKATWKTRLRRMLQVPAFASPLTPVLNPVVTRGQWEIVVRSAFIAFLVSAAVIGALVAVPETSVV</sequence>
<feature type="transmembrane region" description="Helical" evidence="2">
    <location>
        <begin position="333"/>
        <end position="353"/>
    </location>
</feature>
<feature type="compositionally biased region" description="Polar residues" evidence="1">
    <location>
        <begin position="158"/>
        <end position="168"/>
    </location>
</feature>
<gene>
    <name evidence="3" type="ORF">PYCCODRAFT_1456139</name>
</gene>
<feature type="region of interest" description="Disordered" evidence="1">
    <location>
        <begin position="745"/>
        <end position="802"/>
    </location>
</feature>
<evidence type="ECO:0000256" key="2">
    <source>
        <dbReference type="SAM" id="Phobius"/>
    </source>
</evidence>
<keyword evidence="4" id="KW-1185">Reference proteome</keyword>
<feature type="compositionally biased region" description="Low complexity" evidence="1">
    <location>
        <begin position="412"/>
        <end position="423"/>
    </location>
</feature>
<name>A0A1Y2J463_TRAC3</name>
<feature type="region of interest" description="Disordered" evidence="1">
    <location>
        <begin position="649"/>
        <end position="694"/>
    </location>
</feature>
<protein>
    <recommendedName>
        <fullName evidence="5">RGS domain-containing protein</fullName>
    </recommendedName>
</protein>